<evidence type="ECO:0000256" key="9">
    <source>
        <dbReference type="ARBA" id="ARBA00023180"/>
    </source>
</evidence>
<name>A0A835DCL1_TETSI</name>
<evidence type="ECO:0000256" key="10">
    <source>
        <dbReference type="SAM" id="Phobius"/>
    </source>
</evidence>
<organism evidence="12 13">
    <name type="scientific">Tetracentron sinense</name>
    <name type="common">Spur-leaf</name>
    <dbReference type="NCBI Taxonomy" id="13715"/>
    <lineage>
        <taxon>Eukaryota</taxon>
        <taxon>Viridiplantae</taxon>
        <taxon>Streptophyta</taxon>
        <taxon>Embryophyta</taxon>
        <taxon>Tracheophyta</taxon>
        <taxon>Spermatophyta</taxon>
        <taxon>Magnoliopsida</taxon>
        <taxon>Trochodendrales</taxon>
        <taxon>Trochodendraceae</taxon>
        <taxon>Tetracentron</taxon>
    </lineage>
</organism>
<reference evidence="12 13" key="1">
    <citation type="submission" date="2020-04" db="EMBL/GenBank/DDBJ databases">
        <title>Plant Genome Project.</title>
        <authorList>
            <person name="Zhang R.-G."/>
        </authorList>
    </citation>
    <scope>NUCLEOTIDE SEQUENCE [LARGE SCALE GENOMIC DNA]</scope>
    <source>
        <strain evidence="12">YNK0</strain>
        <tissue evidence="12">Leaf</tissue>
    </source>
</reference>
<dbReference type="InterPro" id="IPR011009">
    <property type="entry name" value="Kinase-like_dom_sf"/>
</dbReference>
<dbReference type="OMA" id="FIGEGFT"/>
<dbReference type="SUPFAM" id="SSF56112">
    <property type="entry name" value="Protein kinase-like (PK-like)"/>
    <property type="match status" value="1"/>
</dbReference>
<evidence type="ECO:0000313" key="13">
    <source>
        <dbReference type="Proteomes" id="UP000655225"/>
    </source>
</evidence>
<evidence type="ECO:0000256" key="4">
    <source>
        <dbReference type="ARBA" id="ARBA00022729"/>
    </source>
</evidence>
<keyword evidence="7 10" id="KW-0472">Membrane</keyword>
<keyword evidence="8" id="KW-0675">Receptor</keyword>
<keyword evidence="4" id="KW-0732">Signal</keyword>
<evidence type="ECO:0000256" key="5">
    <source>
        <dbReference type="ARBA" id="ARBA00022737"/>
    </source>
</evidence>
<dbReference type="FunFam" id="3.30.200.20:FF:000125">
    <property type="entry name" value="Protein STRUBBELIG-RECEPTOR FAMILY 8"/>
    <property type="match status" value="1"/>
</dbReference>
<dbReference type="PANTHER" id="PTHR48007">
    <property type="entry name" value="LEUCINE-RICH REPEAT RECEPTOR-LIKE PROTEIN KINASE PXC1"/>
    <property type="match status" value="1"/>
</dbReference>
<keyword evidence="2" id="KW-0433">Leucine-rich repeat</keyword>
<comment type="subcellular location">
    <subcellularLocation>
        <location evidence="1">Membrane</location>
        <topology evidence="1">Single-pass membrane protein</topology>
    </subcellularLocation>
</comment>
<keyword evidence="13" id="KW-1185">Reference proteome</keyword>
<dbReference type="GO" id="GO:0005524">
    <property type="term" value="F:ATP binding"/>
    <property type="evidence" value="ECO:0007669"/>
    <property type="project" value="InterPro"/>
</dbReference>
<evidence type="ECO:0000256" key="7">
    <source>
        <dbReference type="ARBA" id="ARBA00023136"/>
    </source>
</evidence>
<dbReference type="InterPro" id="IPR046959">
    <property type="entry name" value="PRK1-6/SRF4-like"/>
</dbReference>
<evidence type="ECO:0000256" key="6">
    <source>
        <dbReference type="ARBA" id="ARBA00022989"/>
    </source>
</evidence>
<feature type="domain" description="Protein kinase" evidence="11">
    <location>
        <begin position="472"/>
        <end position="750"/>
    </location>
</feature>
<proteinExistence type="predicted"/>
<dbReference type="InterPro" id="IPR001611">
    <property type="entry name" value="Leu-rich_rpt"/>
</dbReference>
<keyword evidence="9" id="KW-0325">Glycoprotein</keyword>
<sequence length="793" mass="87367">MVVELKIAAAKFSIHLESEIYKELIIGLIGIAAQTTLCYNANFSLANPLENLVSRILPRKQEGTSLYFWILLLAEMATLHQFSPLPSAVTALQDLYRSLNNPPQLKGWQLNGGDPCEESWTGISCSGSSVIFIKLHGLHLGGTLGGRLFNLHNLTQLDVSSNNIQGEIPSLLPANATHINLACNNFSQSIPYSLTSMKYLRHLNLSHNFFYGTIGDVFNGLQNLKEMDLSYNNFTGDLPSSFGSLTNLTGLFLQNNSFSGSVIFLANLQLSDLDIQNNHFSGVFPKHFQFIPRLWIGGNMFQIGGNYPSWDFPLDTIPNEQNISSPPTTQSSAIESYPSLRVGAHKQKMLGPGRIAFMVGGGTLVATCAAFAIAIHINRSRARMIRSFENNDSSLHSLPVSTIKDYSSAAPEENPQILAAGSPPMIVPRHIPSVRNRRTEISRRRSFARNCRIPATAKQYTVAELQSATNRFSEDNLLGEGSLGSVYKAEFPDGQILAVKNINTVALSLHEEEQLLDVIWRVAHLRHPNIVTLLGYCIEHGQYLIVYEYVRNLSLDDALNCNAYKHLPWSLRVKIALGIARALDYLHSKCSPPVAHSNLKAANILLDDELMPRLCDCGLAILRPLTSNSVKIKASELAISCTGYIAPEHGRAGIDNTKSDIYAYGVLLLELLTGRKPFDSSRRREEQSLVIWASSRLHDKESLEEMVDPAIKKTLSCKALSRFADIISLCIQPEPEFRPSMSEIVESMFSLLKSSCMSQSSLGGVAESEASDKSFGSTHTCFVGSPTISYSSI</sequence>
<gene>
    <name evidence="12" type="ORF">HHK36_017401</name>
</gene>
<dbReference type="AlphaFoldDB" id="A0A835DCL1"/>
<keyword evidence="6 10" id="KW-1133">Transmembrane helix</keyword>
<comment type="caution">
    <text evidence="12">The sequence shown here is derived from an EMBL/GenBank/DDBJ whole genome shotgun (WGS) entry which is preliminary data.</text>
</comment>
<dbReference type="EMBL" id="JABCRI010000011">
    <property type="protein sequence ID" value="KAF8398473.1"/>
    <property type="molecule type" value="Genomic_DNA"/>
</dbReference>
<dbReference type="Pfam" id="PF00069">
    <property type="entry name" value="Pkinase"/>
    <property type="match status" value="1"/>
</dbReference>
<dbReference type="Gene3D" id="1.10.510.10">
    <property type="entry name" value="Transferase(Phosphotransferase) domain 1"/>
    <property type="match status" value="1"/>
</dbReference>
<dbReference type="OrthoDB" id="676979at2759"/>
<keyword evidence="5" id="KW-0677">Repeat</keyword>
<dbReference type="PROSITE" id="PS51450">
    <property type="entry name" value="LRR"/>
    <property type="match status" value="1"/>
</dbReference>
<dbReference type="GO" id="GO:0004672">
    <property type="term" value="F:protein kinase activity"/>
    <property type="evidence" value="ECO:0007669"/>
    <property type="project" value="InterPro"/>
</dbReference>
<dbReference type="InterPro" id="IPR013210">
    <property type="entry name" value="LRR_N_plant-typ"/>
</dbReference>
<dbReference type="Gene3D" id="3.80.10.10">
    <property type="entry name" value="Ribonuclease Inhibitor"/>
    <property type="match status" value="1"/>
</dbReference>
<dbReference type="Proteomes" id="UP000655225">
    <property type="component" value="Unassembled WGS sequence"/>
</dbReference>
<keyword evidence="3 10" id="KW-0812">Transmembrane</keyword>
<feature type="transmembrane region" description="Helical" evidence="10">
    <location>
        <begin position="355"/>
        <end position="377"/>
    </location>
</feature>
<dbReference type="GO" id="GO:0016020">
    <property type="term" value="C:membrane"/>
    <property type="evidence" value="ECO:0007669"/>
    <property type="project" value="UniProtKB-SubCell"/>
</dbReference>
<dbReference type="Pfam" id="PF00560">
    <property type="entry name" value="LRR_1"/>
    <property type="match status" value="1"/>
</dbReference>
<dbReference type="SUPFAM" id="SSF52058">
    <property type="entry name" value="L domain-like"/>
    <property type="match status" value="1"/>
</dbReference>
<evidence type="ECO:0000256" key="1">
    <source>
        <dbReference type="ARBA" id="ARBA00004167"/>
    </source>
</evidence>
<dbReference type="Pfam" id="PF13855">
    <property type="entry name" value="LRR_8"/>
    <property type="match status" value="1"/>
</dbReference>
<evidence type="ECO:0000256" key="3">
    <source>
        <dbReference type="ARBA" id="ARBA00022692"/>
    </source>
</evidence>
<dbReference type="InterPro" id="IPR000719">
    <property type="entry name" value="Prot_kinase_dom"/>
</dbReference>
<evidence type="ECO:0000256" key="2">
    <source>
        <dbReference type="ARBA" id="ARBA00022614"/>
    </source>
</evidence>
<dbReference type="PROSITE" id="PS50011">
    <property type="entry name" value="PROTEIN_KINASE_DOM"/>
    <property type="match status" value="1"/>
</dbReference>
<dbReference type="FunFam" id="3.80.10.10:FF:000062">
    <property type="entry name" value="protein STRUBBELIG-RECEPTOR FAMILY 3"/>
    <property type="match status" value="1"/>
</dbReference>
<evidence type="ECO:0000313" key="12">
    <source>
        <dbReference type="EMBL" id="KAF8398473.1"/>
    </source>
</evidence>
<dbReference type="InterPro" id="IPR032675">
    <property type="entry name" value="LRR_dom_sf"/>
</dbReference>
<accession>A0A835DCL1</accession>
<dbReference type="PANTHER" id="PTHR48007:SF56">
    <property type="entry name" value="LOW QUALITY PROTEIN: PROTEIN STRUBBELIG-RECEPTOR FAMILY 2"/>
    <property type="match status" value="1"/>
</dbReference>
<evidence type="ECO:0000256" key="8">
    <source>
        <dbReference type="ARBA" id="ARBA00023170"/>
    </source>
</evidence>
<protein>
    <recommendedName>
        <fullName evidence="11">Protein kinase domain-containing protein</fullName>
    </recommendedName>
</protein>
<evidence type="ECO:0000259" key="11">
    <source>
        <dbReference type="PROSITE" id="PS50011"/>
    </source>
</evidence>
<dbReference type="FunFam" id="1.10.510.10:FF:000479">
    <property type="entry name" value="Leucine-rich repeat receptor-like protein kinase"/>
    <property type="match status" value="1"/>
</dbReference>
<dbReference type="Pfam" id="PF08263">
    <property type="entry name" value="LRRNT_2"/>
    <property type="match status" value="1"/>
</dbReference>
<dbReference type="Gene3D" id="3.30.200.20">
    <property type="entry name" value="Phosphorylase Kinase, domain 1"/>
    <property type="match status" value="1"/>
</dbReference>